<evidence type="ECO:0000256" key="1">
    <source>
        <dbReference type="SAM" id="MobiDB-lite"/>
    </source>
</evidence>
<feature type="region of interest" description="Disordered" evidence="1">
    <location>
        <begin position="99"/>
        <end position="152"/>
    </location>
</feature>
<feature type="compositionally biased region" description="Polar residues" evidence="1">
    <location>
        <begin position="125"/>
        <end position="149"/>
    </location>
</feature>
<dbReference type="AlphaFoldDB" id="A0A9P4S7F4"/>
<sequence length="244" mass="26793">MPGGRTSTPSSQVTSVAPTSPIFSTHTGKAEQFAGPQPNSPYQGSSAEAPTCHQSINSSDEGRRRQAHGNSVDLVQSVTRDSRASAAIQTCVKEFPIPEIESEEEVESLESEEFMTPSKTKRKPNGSQTSSQSKRYQCESSTGRTTKSGTYDGDLEYYLKRDDMWNLDISDPTNLIDLQNMLRQPLPQDDNAHTDFIAFKAAFKAAKDGREVRDCFTPKLLGIGEVLQAGLTNISPITSPSWRR</sequence>
<keyword evidence="3" id="KW-1185">Reference proteome</keyword>
<accession>A0A9P4S7F4</accession>
<feature type="compositionally biased region" description="Polar residues" evidence="1">
    <location>
        <begin position="1"/>
        <end position="27"/>
    </location>
</feature>
<comment type="caution">
    <text evidence="2">The sequence shown here is derived from an EMBL/GenBank/DDBJ whole genome shotgun (WGS) entry which is preliminary data.</text>
</comment>
<gene>
    <name evidence="2" type="ORF">M501DRAFT_252998</name>
</gene>
<reference evidence="2" key="1">
    <citation type="journal article" date="2020" name="Stud. Mycol.">
        <title>101 Dothideomycetes genomes: a test case for predicting lifestyles and emergence of pathogens.</title>
        <authorList>
            <person name="Haridas S."/>
            <person name="Albert R."/>
            <person name="Binder M."/>
            <person name="Bloem J."/>
            <person name="Labutti K."/>
            <person name="Salamov A."/>
            <person name="Andreopoulos B."/>
            <person name="Baker S."/>
            <person name="Barry K."/>
            <person name="Bills G."/>
            <person name="Bluhm B."/>
            <person name="Cannon C."/>
            <person name="Castanera R."/>
            <person name="Culley D."/>
            <person name="Daum C."/>
            <person name="Ezra D."/>
            <person name="Gonzalez J."/>
            <person name="Henrissat B."/>
            <person name="Kuo A."/>
            <person name="Liang C."/>
            <person name="Lipzen A."/>
            <person name="Lutzoni F."/>
            <person name="Magnuson J."/>
            <person name="Mondo S."/>
            <person name="Nolan M."/>
            <person name="Ohm R."/>
            <person name="Pangilinan J."/>
            <person name="Park H.-J."/>
            <person name="Ramirez L."/>
            <person name="Alfaro M."/>
            <person name="Sun H."/>
            <person name="Tritt A."/>
            <person name="Yoshinaga Y."/>
            <person name="Zwiers L.-H."/>
            <person name="Turgeon B."/>
            <person name="Goodwin S."/>
            <person name="Spatafora J."/>
            <person name="Crous P."/>
            <person name="Grigoriev I."/>
        </authorList>
    </citation>
    <scope>NUCLEOTIDE SEQUENCE</scope>
    <source>
        <strain evidence="2">CBS 101060</strain>
    </source>
</reference>
<feature type="compositionally biased region" description="Polar residues" evidence="1">
    <location>
        <begin position="40"/>
        <end position="59"/>
    </location>
</feature>
<dbReference type="Proteomes" id="UP000799429">
    <property type="component" value="Unassembled WGS sequence"/>
</dbReference>
<organism evidence="2 3">
    <name type="scientific">Patellaria atrata CBS 101060</name>
    <dbReference type="NCBI Taxonomy" id="1346257"/>
    <lineage>
        <taxon>Eukaryota</taxon>
        <taxon>Fungi</taxon>
        <taxon>Dikarya</taxon>
        <taxon>Ascomycota</taxon>
        <taxon>Pezizomycotina</taxon>
        <taxon>Dothideomycetes</taxon>
        <taxon>Dothideomycetes incertae sedis</taxon>
        <taxon>Patellariales</taxon>
        <taxon>Patellariaceae</taxon>
        <taxon>Patellaria</taxon>
    </lineage>
</organism>
<evidence type="ECO:0000313" key="2">
    <source>
        <dbReference type="EMBL" id="KAF2836632.1"/>
    </source>
</evidence>
<proteinExistence type="predicted"/>
<name>A0A9P4S7F4_9PEZI</name>
<evidence type="ECO:0000313" key="3">
    <source>
        <dbReference type="Proteomes" id="UP000799429"/>
    </source>
</evidence>
<feature type="region of interest" description="Disordered" evidence="1">
    <location>
        <begin position="1"/>
        <end position="85"/>
    </location>
</feature>
<feature type="compositionally biased region" description="Acidic residues" evidence="1">
    <location>
        <begin position="100"/>
        <end position="113"/>
    </location>
</feature>
<dbReference type="EMBL" id="MU006103">
    <property type="protein sequence ID" value="KAF2836632.1"/>
    <property type="molecule type" value="Genomic_DNA"/>
</dbReference>
<protein>
    <submittedName>
        <fullName evidence="2">Uncharacterized protein</fullName>
    </submittedName>
</protein>